<accession>A0A7J7D3U2</accession>
<dbReference type="InParanoid" id="A0A7J7D3U2"/>
<dbReference type="Proteomes" id="UP000593562">
    <property type="component" value="Unassembled WGS sequence"/>
</dbReference>
<evidence type="ECO:0000313" key="2">
    <source>
        <dbReference type="EMBL" id="KAF5741017.1"/>
    </source>
</evidence>
<sequence>MNDTIYWATRACYVDKPKPYPNIHKHTKYKPQAISIDPIIIIRLHSPVFNLQASLSFHTILPRRFASRFRTLISATASRWSFSDRLSTLPLLPMASPTAVSDNTDGPVLSVVNKRLRALRKKYSRIIQMEDSVSQGKLLNSEQQEVLRSKPAVSALIDELEKLRSPLSGAVQEEISLSINRHSHQQAASNDDAVVNENRHGSENQEREKSYDGDSVVGDLLHLLYFGSLFDVKSQGDFTSTMLTRTHERGCCLTYDYVTDDATDLLGESDLDLISKVGSLMISRPLDSGLSHKNALQRCIQHAKLWLANSDSPIEPKDNDTYSGLREKLKKIMASDYFTTTPEMKAVEVAAAAGNYASFHVPVHGSLVPNSVPVQVEVSIAQSQQKDEYPANFHGHEVGDDQSIPAEEYQKDEPENESLKEVAFQDIPEAELEQSQREIEPKEQRYNPRGNYQNQRGGRGSGMGGRRGYSNGRGGRGGRGVGGYQNGRNQFYDQPGNYYPRNYYNNRGRGSSRGGGNPYNNNGSAAHAGHNTNPTDVGVAS</sequence>
<feature type="compositionally biased region" description="Low complexity" evidence="1">
    <location>
        <begin position="447"/>
        <end position="456"/>
    </location>
</feature>
<comment type="caution">
    <text evidence="2">The sequence shown here is derived from an EMBL/GenBank/DDBJ whole genome shotgun (WGS) entry which is preliminary data.</text>
</comment>
<proteinExistence type="predicted"/>
<feature type="compositionally biased region" description="Gly residues" evidence="1">
    <location>
        <begin position="457"/>
        <end position="485"/>
    </location>
</feature>
<feature type="compositionally biased region" description="Basic and acidic residues" evidence="1">
    <location>
        <begin position="197"/>
        <end position="212"/>
    </location>
</feature>
<organism evidence="2 3">
    <name type="scientific">Tripterygium wilfordii</name>
    <name type="common">Thunder God vine</name>
    <dbReference type="NCBI Taxonomy" id="458696"/>
    <lineage>
        <taxon>Eukaryota</taxon>
        <taxon>Viridiplantae</taxon>
        <taxon>Streptophyta</taxon>
        <taxon>Embryophyta</taxon>
        <taxon>Tracheophyta</taxon>
        <taxon>Spermatophyta</taxon>
        <taxon>Magnoliopsida</taxon>
        <taxon>eudicotyledons</taxon>
        <taxon>Gunneridae</taxon>
        <taxon>Pentapetalae</taxon>
        <taxon>rosids</taxon>
        <taxon>fabids</taxon>
        <taxon>Celastrales</taxon>
        <taxon>Celastraceae</taxon>
        <taxon>Tripterygium</taxon>
    </lineage>
</organism>
<dbReference type="EMBL" id="JAAARO010000010">
    <property type="protein sequence ID" value="KAF5741017.1"/>
    <property type="molecule type" value="Genomic_DNA"/>
</dbReference>
<evidence type="ECO:0008006" key="4">
    <source>
        <dbReference type="Google" id="ProtNLM"/>
    </source>
</evidence>
<dbReference type="PANTHER" id="PTHR37736:SF1">
    <property type="entry name" value="GLYCINE-RICH PROTEIN"/>
    <property type="match status" value="1"/>
</dbReference>
<name>A0A7J7D3U2_TRIWF</name>
<evidence type="ECO:0000313" key="3">
    <source>
        <dbReference type="Proteomes" id="UP000593562"/>
    </source>
</evidence>
<dbReference type="FunCoup" id="A0A7J7D3U2">
    <property type="interactions" value="1183"/>
</dbReference>
<protein>
    <recommendedName>
        <fullName evidence="4">Glycine-rich protein</fullName>
    </recommendedName>
</protein>
<dbReference type="PANTHER" id="PTHR37736">
    <property type="entry name" value="GLYCINE-RICH PROTEIN"/>
    <property type="match status" value="1"/>
</dbReference>
<feature type="compositionally biased region" description="Basic and acidic residues" evidence="1">
    <location>
        <begin position="434"/>
        <end position="446"/>
    </location>
</feature>
<keyword evidence="3" id="KW-1185">Reference proteome</keyword>
<feature type="compositionally biased region" description="Low complexity" evidence="1">
    <location>
        <begin position="518"/>
        <end position="533"/>
    </location>
</feature>
<gene>
    <name evidence="2" type="ORF">HS088_TW10G00012</name>
</gene>
<evidence type="ECO:0000256" key="1">
    <source>
        <dbReference type="SAM" id="MobiDB-lite"/>
    </source>
</evidence>
<feature type="compositionally biased region" description="Low complexity" evidence="1">
    <location>
        <begin position="486"/>
        <end position="509"/>
    </location>
</feature>
<feature type="region of interest" description="Disordered" evidence="1">
    <location>
        <begin position="429"/>
        <end position="541"/>
    </location>
</feature>
<feature type="region of interest" description="Disordered" evidence="1">
    <location>
        <begin position="180"/>
        <end position="212"/>
    </location>
</feature>
<dbReference type="AlphaFoldDB" id="A0A7J7D3U2"/>
<feature type="compositionally biased region" description="Polar residues" evidence="1">
    <location>
        <begin position="180"/>
        <end position="189"/>
    </location>
</feature>
<reference evidence="2 3" key="1">
    <citation type="journal article" date="2020" name="Nat. Commun.">
        <title>Genome of Tripterygium wilfordii and identification of cytochrome P450 involved in triptolide biosynthesis.</title>
        <authorList>
            <person name="Tu L."/>
            <person name="Su P."/>
            <person name="Zhang Z."/>
            <person name="Gao L."/>
            <person name="Wang J."/>
            <person name="Hu T."/>
            <person name="Zhou J."/>
            <person name="Zhang Y."/>
            <person name="Zhao Y."/>
            <person name="Liu Y."/>
            <person name="Song Y."/>
            <person name="Tong Y."/>
            <person name="Lu Y."/>
            <person name="Yang J."/>
            <person name="Xu C."/>
            <person name="Jia M."/>
            <person name="Peters R.J."/>
            <person name="Huang L."/>
            <person name="Gao W."/>
        </authorList>
    </citation>
    <scope>NUCLEOTIDE SEQUENCE [LARGE SCALE GENOMIC DNA]</scope>
    <source>
        <strain evidence="3">cv. XIE 37</strain>
        <tissue evidence="2">Leaf</tissue>
    </source>
</reference>